<dbReference type="Proteomes" id="UP001732720">
    <property type="component" value="Chromosome 8"/>
</dbReference>
<dbReference type="RefSeq" id="XP_073937804.1">
    <property type="nucleotide sequence ID" value="XM_074081703.1"/>
</dbReference>
<evidence type="ECO:0000313" key="2">
    <source>
        <dbReference type="RefSeq" id="XP_073937804.1"/>
    </source>
</evidence>
<accession>A0AC58N806</accession>
<protein>
    <submittedName>
        <fullName evidence="2">Butyrophilin subfamily 1 member A1-like</fullName>
    </submittedName>
</protein>
<reference evidence="2" key="1">
    <citation type="submission" date="2025-08" db="UniProtKB">
        <authorList>
            <consortium name="RefSeq"/>
        </authorList>
    </citation>
    <scope>IDENTIFICATION</scope>
</reference>
<sequence length="550" mass="62090">MVSSLDLCLPRDFFSILLLQVSMWASDSFLVIGPSEPIVAMLGADTVLPCRVSPAMNLENMELRWFRSQFSEVVYMYQNGMEQVGEQLVDFKGRTELLKDYMSEGRVAVRIRNLQVSDNGLYKCFFKKGSDFEEAILELKVIGLGSGPQILILGVENDGIKLTCTGKGWFPQPEVQWKDAKGEKILSLSEDETQDDDGLFQVEASLIVRDSSKGTVSCSMKNPFFGQEQVETISIPEPFFPRDSPWKPAFAVTFFILIVCLIAAVFLAWKEKKAKKIALEAMEEKEKERKDKELLEKDLERRKKLYQQDWRKAKLYADWRKEQFEAVAVSLDPDTAHPDLILSESGRHVSPKEKVAQDCDASRQQEQGKSESILSVLGQNCFTTGKYYWEVKVNIGTEVGPTSRWALGVCSDTVKRDGWFKEIPAKNFWLVACEEGKIVALDTNSKLLPLREFPHRIGVFLDWEAGDVSFYNMVDGSHIYSFARIIFCGALRPYFSLQGAGKSVTICLASDHTENCPDCSQKSSVTRLMSHDTDIPQESKPLLSFKGSEV</sequence>
<evidence type="ECO:0000313" key="1">
    <source>
        <dbReference type="Proteomes" id="UP001732720"/>
    </source>
</evidence>
<gene>
    <name evidence="2" type="primary">LOC109674667</name>
</gene>
<name>A0AC58N806_CASCN</name>
<organism evidence="1 2">
    <name type="scientific">Castor canadensis</name>
    <name type="common">American beaver</name>
    <dbReference type="NCBI Taxonomy" id="51338"/>
    <lineage>
        <taxon>Eukaryota</taxon>
        <taxon>Metazoa</taxon>
        <taxon>Chordata</taxon>
        <taxon>Craniata</taxon>
        <taxon>Vertebrata</taxon>
        <taxon>Euteleostomi</taxon>
        <taxon>Mammalia</taxon>
        <taxon>Eutheria</taxon>
        <taxon>Euarchontoglires</taxon>
        <taxon>Glires</taxon>
        <taxon>Rodentia</taxon>
        <taxon>Castorimorpha</taxon>
        <taxon>Castoridae</taxon>
        <taxon>Castor</taxon>
    </lineage>
</organism>
<proteinExistence type="predicted"/>
<keyword evidence="1" id="KW-1185">Reference proteome</keyword>